<name>A0A6J4JVI8_9PROT</name>
<evidence type="ECO:0000256" key="1">
    <source>
        <dbReference type="SAM" id="MobiDB-lite"/>
    </source>
</evidence>
<accession>A0A6J4JVI8</accession>
<gene>
    <name evidence="2" type="ORF">AVDCRST_MAG27-4510</name>
</gene>
<organism evidence="2">
    <name type="scientific">uncultured Craurococcus sp</name>
    <dbReference type="NCBI Taxonomy" id="1135998"/>
    <lineage>
        <taxon>Bacteria</taxon>
        <taxon>Pseudomonadati</taxon>
        <taxon>Pseudomonadota</taxon>
        <taxon>Alphaproteobacteria</taxon>
        <taxon>Acetobacterales</taxon>
        <taxon>Acetobacteraceae</taxon>
        <taxon>Craurococcus</taxon>
        <taxon>environmental samples</taxon>
    </lineage>
</organism>
<feature type="region of interest" description="Disordered" evidence="1">
    <location>
        <begin position="83"/>
        <end position="104"/>
    </location>
</feature>
<reference evidence="2" key="1">
    <citation type="submission" date="2020-02" db="EMBL/GenBank/DDBJ databases">
        <authorList>
            <person name="Meier V. D."/>
        </authorList>
    </citation>
    <scope>NUCLEOTIDE SEQUENCE</scope>
    <source>
        <strain evidence="2">AVDCRST_MAG27</strain>
    </source>
</reference>
<evidence type="ECO:0000313" key="2">
    <source>
        <dbReference type="EMBL" id="CAA9288773.1"/>
    </source>
</evidence>
<feature type="non-terminal residue" evidence="2">
    <location>
        <position position="104"/>
    </location>
</feature>
<protein>
    <submittedName>
        <fullName evidence="2">Uncharacterized protein</fullName>
    </submittedName>
</protein>
<dbReference type="AlphaFoldDB" id="A0A6J4JVI8"/>
<sequence length="104" mass="10793">CLRWRRASRTSRRRCFRCAASPGDDAAGAAPPSAMVQSAPRASAEGARHMAIKAVISPAWAVSTQAWRPRAARPHSIGIACRAGPWDGRSAGSPTSSGNPGPAC</sequence>
<proteinExistence type="predicted"/>
<feature type="compositionally biased region" description="Polar residues" evidence="1">
    <location>
        <begin position="92"/>
        <end position="104"/>
    </location>
</feature>
<feature type="non-terminal residue" evidence="2">
    <location>
        <position position="1"/>
    </location>
</feature>
<dbReference type="EMBL" id="CADCTD010000187">
    <property type="protein sequence ID" value="CAA9288773.1"/>
    <property type="molecule type" value="Genomic_DNA"/>
</dbReference>